<feature type="non-terminal residue" evidence="11">
    <location>
        <position position="1"/>
    </location>
</feature>
<evidence type="ECO:0000256" key="5">
    <source>
        <dbReference type="ARBA" id="ARBA00023277"/>
    </source>
</evidence>
<dbReference type="AlphaFoldDB" id="A0A137P1G5"/>
<comment type="similarity">
    <text evidence="9">Belongs to the glycosyl hydrolase 18 family.</text>
</comment>
<evidence type="ECO:0000256" key="2">
    <source>
        <dbReference type="ARBA" id="ARBA00012729"/>
    </source>
</evidence>
<evidence type="ECO:0000256" key="6">
    <source>
        <dbReference type="ARBA" id="ARBA00023295"/>
    </source>
</evidence>
<dbReference type="Gene3D" id="3.20.20.80">
    <property type="entry name" value="Glycosidases"/>
    <property type="match status" value="1"/>
</dbReference>
<sequence>LDIYCEEETADIVVLSFLHVFNAGTNNPPEINLSYHCNTTFSEYPNLLSCPKIGQHIQKCQAKGKKVLLSLGGSAGSYGFKEEKHGGIFAKTLWNMFLGGESEYRPFGEAKLDGIDLDIEGGSSIGYTEMIKGLRSLFSKNEKSYLITGAPQCTFPDVYFGKVLDEAWFDYVFVQYYNNFCGVQNFNNPWAFNFAEWENWSETKAINPNVKVLLGVPGAPSAANLGYVDLKTLYPIVKNVSQTYKNFGGVMVWDVSQADGNQVGEHKFKFSEVVGSWLKSPGALGVPATKPTTTPAKPAEGYLDSEGRLDFKNLIETESIPDSGSECSKKVLACGETGYMVCYEGKWKAKSCPAGAKC</sequence>
<keyword evidence="7" id="KW-0624">Polysaccharide degradation</keyword>
<evidence type="ECO:0000313" key="12">
    <source>
        <dbReference type="Proteomes" id="UP000070444"/>
    </source>
</evidence>
<dbReference type="PANTHER" id="PTHR45708:SF49">
    <property type="entry name" value="ENDOCHITINASE"/>
    <property type="match status" value="1"/>
</dbReference>
<protein>
    <recommendedName>
        <fullName evidence="2">chitinase</fullName>
        <ecNumber evidence="2">3.2.1.14</ecNumber>
    </recommendedName>
</protein>
<dbReference type="Proteomes" id="UP000070444">
    <property type="component" value="Unassembled WGS sequence"/>
</dbReference>
<dbReference type="InterPro" id="IPR001579">
    <property type="entry name" value="Glyco_hydro_18_chit_AS"/>
</dbReference>
<keyword evidence="4" id="KW-0146">Chitin degradation</keyword>
<dbReference type="GO" id="GO:0008843">
    <property type="term" value="F:endochitinase activity"/>
    <property type="evidence" value="ECO:0007669"/>
    <property type="project" value="UniProtKB-EC"/>
</dbReference>
<evidence type="ECO:0000256" key="7">
    <source>
        <dbReference type="ARBA" id="ARBA00023326"/>
    </source>
</evidence>
<dbReference type="CDD" id="cd02877">
    <property type="entry name" value="GH18_hevamine_XipI_class_III"/>
    <property type="match status" value="1"/>
</dbReference>
<dbReference type="EMBL" id="KQ964556">
    <property type="protein sequence ID" value="KXN68906.1"/>
    <property type="molecule type" value="Genomic_DNA"/>
</dbReference>
<feature type="domain" description="GH18" evidence="10">
    <location>
        <begin position="1"/>
        <end position="281"/>
    </location>
</feature>
<evidence type="ECO:0000256" key="3">
    <source>
        <dbReference type="ARBA" id="ARBA00022801"/>
    </source>
</evidence>
<evidence type="ECO:0000256" key="1">
    <source>
        <dbReference type="ARBA" id="ARBA00000822"/>
    </source>
</evidence>
<dbReference type="InterPro" id="IPR050542">
    <property type="entry name" value="Glycosyl_Hydrlase18_Chitinase"/>
</dbReference>
<dbReference type="EC" id="3.2.1.14" evidence="2"/>
<keyword evidence="6 8" id="KW-0326">Glycosidase</keyword>
<name>A0A137P1G5_CONC2</name>
<evidence type="ECO:0000256" key="9">
    <source>
        <dbReference type="RuleBase" id="RU004453"/>
    </source>
</evidence>
<dbReference type="STRING" id="796925.A0A137P1G5"/>
<dbReference type="PROSITE" id="PS51910">
    <property type="entry name" value="GH18_2"/>
    <property type="match status" value="1"/>
</dbReference>
<gene>
    <name evidence="11" type="ORF">CONCODRAFT_28136</name>
</gene>
<proteinExistence type="inferred from homology"/>
<keyword evidence="3 8" id="KW-0378">Hydrolase</keyword>
<dbReference type="InterPro" id="IPR017853">
    <property type="entry name" value="GH"/>
</dbReference>
<feature type="non-terminal residue" evidence="11">
    <location>
        <position position="358"/>
    </location>
</feature>
<dbReference type="GO" id="GO:0006032">
    <property type="term" value="P:chitin catabolic process"/>
    <property type="evidence" value="ECO:0007669"/>
    <property type="project" value="UniProtKB-KW"/>
</dbReference>
<dbReference type="GO" id="GO:0000272">
    <property type="term" value="P:polysaccharide catabolic process"/>
    <property type="evidence" value="ECO:0007669"/>
    <property type="project" value="UniProtKB-KW"/>
</dbReference>
<dbReference type="OrthoDB" id="6020543at2759"/>
<evidence type="ECO:0000313" key="11">
    <source>
        <dbReference type="EMBL" id="KXN68906.1"/>
    </source>
</evidence>
<keyword evidence="12" id="KW-1185">Reference proteome</keyword>
<dbReference type="InterPro" id="IPR045321">
    <property type="entry name" value="Cts1-like"/>
</dbReference>
<dbReference type="SUPFAM" id="SSF51445">
    <property type="entry name" value="(Trans)glycosidases"/>
    <property type="match status" value="1"/>
</dbReference>
<dbReference type="GO" id="GO:0005576">
    <property type="term" value="C:extracellular region"/>
    <property type="evidence" value="ECO:0007669"/>
    <property type="project" value="TreeGrafter"/>
</dbReference>
<dbReference type="PANTHER" id="PTHR45708">
    <property type="entry name" value="ENDOCHITINASE"/>
    <property type="match status" value="1"/>
</dbReference>
<reference evidence="11 12" key="1">
    <citation type="journal article" date="2015" name="Genome Biol. Evol.">
        <title>Phylogenomic analyses indicate that early fungi evolved digesting cell walls of algal ancestors of land plants.</title>
        <authorList>
            <person name="Chang Y."/>
            <person name="Wang S."/>
            <person name="Sekimoto S."/>
            <person name="Aerts A.L."/>
            <person name="Choi C."/>
            <person name="Clum A."/>
            <person name="LaButti K.M."/>
            <person name="Lindquist E.A."/>
            <person name="Yee Ngan C."/>
            <person name="Ohm R.A."/>
            <person name="Salamov A.A."/>
            <person name="Grigoriev I.V."/>
            <person name="Spatafora J.W."/>
            <person name="Berbee M.L."/>
        </authorList>
    </citation>
    <scope>NUCLEOTIDE SEQUENCE [LARGE SCALE GENOMIC DNA]</scope>
    <source>
        <strain evidence="11 12">NRRL 28638</strain>
    </source>
</reference>
<comment type="catalytic activity">
    <reaction evidence="1">
        <text>Random endo-hydrolysis of N-acetyl-beta-D-glucosaminide (1-&gt;4)-beta-linkages in chitin and chitodextrins.</text>
        <dbReference type="EC" id="3.2.1.14"/>
    </reaction>
</comment>
<dbReference type="InterPro" id="IPR001223">
    <property type="entry name" value="Glyco_hydro18_cat"/>
</dbReference>
<organism evidence="11 12">
    <name type="scientific">Conidiobolus coronatus (strain ATCC 28846 / CBS 209.66 / NRRL 28638)</name>
    <name type="common">Delacroixia coronata</name>
    <dbReference type="NCBI Taxonomy" id="796925"/>
    <lineage>
        <taxon>Eukaryota</taxon>
        <taxon>Fungi</taxon>
        <taxon>Fungi incertae sedis</taxon>
        <taxon>Zoopagomycota</taxon>
        <taxon>Entomophthoromycotina</taxon>
        <taxon>Entomophthoromycetes</taxon>
        <taxon>Entomophthorales</taxon>
        <taxon>Ancylistaceae</taxon>
        <taxon>Conidiobolus</taxon>
    </lineage>
</organism>
<evidence type="ECO:0000259" key="10">
    <source>
        <dbReference type="PROSITE" id="PS51910"/>
    </source>
</evidence>
<dbReference type="Pfam" id="PF00704">
    <property type="entry name" value="Glyco_hydro_18"/>
    <property type="match status" value="1"/>
</dbReference>
<accession>A0A137P1G5</accession>
<evidence type="ECO:0000256" key="4">
    <source>
        <dbReference type="ARBA" id="ARBA00023024"/>
    </source>
</evidence>
<dbReference type="OMA" id="YWGQDSA"/>
<evidence type="ECO:0000256" key="8">
    <source>
        <dbReference type="RuleBase" id="RU000489"/>
    </source>
</evidence>
<keyword evidence="5" id="KW-0119">Carbohydrate metabolism</keyword>
<dbReference type="PROSITE" id="PS01095">
    <property type="entry name" value="GH18_1"/>
    <property type="match status" value="1"/>
</dbReference>